<dbReference type="PANTHER" id="PTHR44688:SF16">
    <property type="entry name" value="DNA-BINDING TRANSCRIPTIONAL ACTIVATOR DEVR_DOSR"/>
    <property type="match status" value="1"/>
</dbReference>
<feature type="domain" description="HTH luxR-type" evidence="7">
    <location>
        <begin position="136"/>
        <end position="201"/>
    </location>
</feature>
<feature type="modified residue" description="4-aspartylphosphate" evidence="6">
    <location>
        <position position="55"/>
    </location>
</feature>
<dbReference type="Proteomes" id="UP000597507">
    <property type="component" value="Unassembled WGS sequence"/>
</dbReference>
<dbReference type="SUPFAM" id="SSF52172">
    <property type="entry name" value="CheY-like"/>
    <property type="match status" value="1"/>
</dbReference>
<evidence type="ECO:0000313" key="9">
    <source>
        <dbReference type="EMBL" id="GGG45288.1"/>
    </source>
</evidence>
<comment type="caution">
    <text evidence="9">The sequence shown here is derived from an EMBL/GenBank/DDBJ whole genome shotgun (WGS) entry which is preliminary data.</text>
</comment>
<dbReference type="FunFam" id="3.40.50.2300:FF:000018">
    <property type="entry name" value="DNA-binding transcriptional regulator NtrC"/>
    <property type="match status" value="1"/>
</dbReference>
<keyword evidence="4" id="KW-0238">DNA-binding</keyword>
<dbReference type="InterPro" id="IPR036388">
    <property type="entry name" value="WH-like_DNA-bd_sf"/>
</dbReference>
<dbReference type="PANTHER" id="PTHR44688">
    <property type="entry name" value="DNA-BINDING TRANSCRIPTIONAL ACTIVATOR DEVR_DOSR"/>
    <property type="match status" value="1"/>
</dbReference>
<name>A0A8J2ZEG1_9PROT</name>
<dbReference type="EMBL" id="BMKS01000014">
    <property type="protein sequence ID" value="GGG45288.1"/>
    <property type="molecule type" value="Genomic_DNA"/>
</dbReference>
<evidence type="ECO:0000259" key="7">
    <source>
        <dbReference type="PROSITE" id="PS50043"/>
    </source>
</evidence>
<evidence type="ECO:0000256" key="3">
    <source>
        <dbReference type="ARBA" id="ARBA00023015"/>
    </source>
</evidence>
<dbReference type="InterPro" id="IPR011006">
    <property type="entry name" value="CheY-like_superfamily"/>
</dbReference>
<dbReference type="CDD" id="cd17537">
    <property type="entry name" value="REC_FixJ"/>
    <property type="match status" value="1"/>
</dbReference>
<dbReference type="PRINTS" id="PR00038">
    <property type="entry name" value="HTHLUXR"/>
</dbReference>
<dbReference type="NCBIfam" id="NF006900">
    <property type="entry name" value="PRK09390.1"/>
    <property type="match status" value="1"/>
</dbReference>
<dbReference type="Gene3D" id="1.10.10.10">
    <property type="entry name" value="Winged helix-like DNA-binding domain superfamily/Winged helix DNA-binding domain"/>
    <property type="match status" value="1"/>
</dbReference>
<evidence type="ECO:0000256" key="2">
    <source>
        <dbReference type="ARBA" id="ARBA00023012"/>
    </source>
</evidence>
<evidence type="ECO:0000256" key="1">
    <source>
        <dbReference type="ARBA" id="ARBA00022553"/>
    </source>
</evidence>
<dbReference type="GO" id="GO:0006355">
    <property type="term" value="P:regulation of DNA-templated transcription"/>
    <property type="evidence" value="ECO:0007669"/>
    <property type="project" value="InterPro"/>
</dbReference>
<dbReference type="GO" id="GO:0003677">
    <property type="term" value="F:DNA binding"/>
    <property type="evidence" value="ECO:0007669"/>
    <property type="project" value="UniProtKB-KW"/>
</dbReference>
<dbReference type="RefSeq" id="WP_188902752.1">
    <property type="nucleotide sequence ID" value="NZ_BMKS01000014.1"/>
</dbReference>
<gene>
    <name evidence="9" type="primary">fixJ</name>
    <name evidence="9" type="ORF">GCM10010964_35820</name>
</gene>
<keyword evidence="3" id="KW-0805">Transcription regulation</keyword>
<evidence type="ECO:0000256" key="6">
    <source>
        <dbReference type="PROSITE-ProRule" id="PRU00169"/>
    </source>
</evidence>
<keyword evidence="5" id="KW-0804">Transcription</keyword>
<dbReference type="SUPFAM" id="SSF46894">
    <property type="entry name" value="C-terminal effector domain of the bipartite response regulators"/>
    <property type="match status" value="1"/>
</dbReference>
<dbReference type="SMART" id="SM00421">
    <property type="entry name" value="HTH_LUXR"/>
    <property type="match status" value="1"/>
</dbReference>
<dbReference type="AlphaFoldDB" id="A0A8J2ZEG1"/>
<sequence>MPENAAVHVIDDDEAVRHSLSFLFESAGLAVRTYDSAEAFLGVAAQLRAGCVLTDVRMPGMDGLALQRRLRDIGLRLPVIVMTGHGDVPIAVQALKAGAADFIEKPFDDEVLLAAVRAALDADRRIREREAEAEELAARLASLTPRERQVLERLVAGQPNKAIAYDLGASPRTIEVHRARVMEKMGARSLSELVRMALRAGVAAEADPPRDTPRD</sequence>
<organism evidence="9 10">
    <name type="scientific">Caldovatus sediminis</name>
    <dbReference type="NCBI Taxonomy" id="2041189"/>
    <lineage>
        <taxon>Bacteria</taxon>
        <taxon>Pseudomonadati</taxon>
        <taxon>Pseudomonadota</taxon>
        <taxon>Alphaproteobacteria</taxon>
        <taxon>Acetobacterales</taxon>
        <taxon>Roseomonadaceae</taxon>
        <taxon>Caldovatus</taxon>
    </lineage>
</organism>
<dbReference type="Gene3D" id="3.40.50.2300">
    <property type="match status" value="1"/>
</dbReference>
<evidence type="ECO:0000313" key="10">
    <source>
        <dbReference type="Proteomes" id="UP000597507"/>
    </source>
</evidence>
<feature type="domain" description="Response regulatory" evidence="8">
    <location>
        <begin position="6"/>
        <end position="120"/>
    </location>
</feature>
<keyword evidence="10" id="KW-1185">Reference proteome</keyword>
<dbReference type="GO" id="GO:0000160">
    <property type="term" value="P:phosphorelay signal transduction system"/>
    <property type="evidence" value="ECO:0007669"/>
    <property type="project" value="UniProtKB-KW"/>
</dbReference>
<accession>A0A8J2ZEG1</accession>
<keyword evidence="2" id="KW-0902">Two-component regulatory system</keyword>
<dbReference type="Pfam" id="PF00196">
    <property type="entry name" value="GerE"/>
    <property type="match status" value="1"/>
</dbReference>
<dbReference type="SMART" id="SM00448">
    <property type="entry name" value="REC"/>
    <property type="match status" value="1"/>
</dbReference>
<evidence type="ECO:0000259" key="8">
    <source>
        <dbReference type="PROSITE" id="PS50110"/>
    </source>
</evidence>
<keyword evidence="1 6" id="KW-0597">Phosphoprotein</keyword>
<proteinExistence type="predicted"/>
<dbReference type="InterPro" id="IPR001789">
    <property type="entry name" value="Sig_transdc_resp-reg_receiver"/>
</dbReference>
<dbReference type="CDD" id="cd06170">
    <property type="entry name" value="LuxR_C_like"/>
    <property type="match status" value="1"/>
</dbReference>
<evidence type="ECO:0000256" key="4">
    <source>
        <dbReference type="ARBA" id="ARBA00023125"/>
    </source>
</evidence>
<reference evidence="9 10" key="1">
    <citation type="journal article" date="2014" name="Int. J. Syst. Evol. Microbiol.">
        <title>Complete genome sequence of Corynebacterium casei LMG S-19264T (=DSM 44701T), isolated from a smear-ripened cheese.</title>
        <authorList>
            <consortium name="US DOE Joint Genome Institute (JGI-PGF)"/>
            <person name="Walter F."/>
            <person name="Albersmeier A."/>
            <person name="Kalinowski J."/>
            <person name="Ruckert C."/>
        </authorList>
    </citation>
    <scope>NUCLEOTIDE SEQUENCE [LARGE SCALE GENOMIC DNA]</scope>
    <source>
        <strain evidence="9 10">CGMCC 1.16330</strain>
    </source>
</reference>
<evidence type="ECO:0000256" key="5">
    <source>
        <dbReference type="ARBA" id="ARBA00023163"/>
    </source>
</evidence>
<protein>
    <submittedName>
        <fullName evidence="9">Transcriptional regulatory protein FixJ</fullName>
    </submittedName>
</protein>
<dbReference type="Pfam" id="PF00072">
    <property type="entry name" value="Response_reg"/>
    <property type="match status" value="1"/>
</dbReference>
<dbReference type="PROSITE" id="PS50043">
    <property type="entry name" value="HTH_LUXR_2"/>
    <property type="match status" value="1"/>
</dbReference>
<dbReference type="InterPro" id="IPR000792">
    <property type="entry name" value="Tscrpt_reg_LuxR_C"/>
</dbReference>
<dbReference type="PROSITE" id="PS50110">
    <property type="entry name" value="RESPONSE_REGULATORY"/>
    <property type="match status" value="1"/>
</dbReference>
<dbReference type="InterPro" id="IPR016032">
    <property type="entry name" value="Sig_transdc_resp-reg_C-effctor"/>
</dbReference>